<dbReference type="CDD" id="cd02022">
    <property type="entry name" value="DPCK"/>
    <property type="match status" value="1"/>
</dbReference>
<evidence type="ECO:0000313" key="5">
    <source>
        <dbReference type="EMBL" id="SQC39243.1"/>
    </source>
</evidence>
<keyword evidence="4" id="KW-0173">Coenzyme A biosynthesis</keyword>
<dbReference type="GO" id="GO:0015937">
    <property type="term" value="P:coenzyme A biosynthetic process"/>
    <property type="evidence" value="ECO:0007669"/>
    <property type="project" value="UniProtKB-KW"/>
</dbReference>
<dbReference type="PROSITE" id="PS51219">
    <property type="entry name" value="DPCK"/>
    <property type="match status" value="1"/>
</dbReference>
<name>A0A2X3ERX9_KLEPN</name>
<evidence type="ECO:0000256" key="4">
    <source>
        <dbReference type="ARBA" id="ARBA00022993"/>
    </source>
</evidence>
<accession>A0A2X3ERX9</accession>
<dbReference type="InterPro" id="IPR001977">
    <property type="entry name" value="Depp_CoAkinase"/>
</dbReference>
<dbReference type="SUPFAM" id="SSF52540">
    <property type="entry name" value="P-loop containing nucleoside triphosphate hydrolases"/>
    <property type="match status" value="1"/>
</dbReference>
<keyword evidence="5" id="KW-0418">Kinase</keyword>
<dbReference type="GO" id="GO:0004140">
    <property type="term" value="F:dephospho-CoA kinase activity"/>
    <property type="evidence" value="ECO:0007669"/>
    <property type="project" value="UniProtKB-EC"/>
</dbReference>
<protein>
    <submittedName>
        <fullName evidence="5">Dephospho-CoA kinase</fullName>
        <ecNumber evidence="5">2.7.1.24</ecNumber>
    </submittedName>
</protein>
<sequence>MGYTVALTGGIGSGKSTVADAFAQLGVKVIDADVIARQVVEPVPRRSRPLSATLDHR</sequence>
<dbReference type="InterPro" id="IPR027417">
    <property type="entry name" value="P-loop_NTPase"/>
</dbReference>
<dbReference type="Pfam" id="PF01121">
    <property type="entry name" value="CoaE"/>
    <property type="match status" value="1"/>
</dbReference>
<dbReference type="GO" id="GO:0005524">
    <property type="term" value="F:ATP binding"/>
    <property type="evidence" value="ECO:0007669"/>
    <property type="project" value="UniProtKB-KW"/>
</dbReference>
<keyword evidence="5" id="KW-0808">Transferase</keyword>
<comment type="similarity">
    <text evidence="1">Belongs to the CoaE family.</text>
</comment>
<gene>
    <name evidence="5" type="primary">coaE_1</name>
    <name evidence="5" type="ORF">NCTC9128_05372</name>
</gene>
<dbReference type="AlphaFoldDB" id="A0A2X3ERX9"/>
<keyword evidence="3" id="KW-0067">ATP-binding</keyword>
<evidence type="ECO:0000313" key="6">
    <source>
        <dbReference type="Proteomes" id="UP000251088"/>
    </source>
</evidence>
<evidence type="ECO:0000256" key="1">
    <source>
        <dbReference type="ARBA" id="ARBA00009018"/>
    </source>
</evidence>
<dbReference type="EC" id="2.7.1.24" evidence="5"/>
<proteinExistence type="inferred from homology"/>
<dbReference type="Gene3D" id="3.40.50.300">
    <property type="entry name" value="P-loop containing nucleotide triphosphate hydrolases"/>
    <property type="match status" value="1"/>
</dbReference>
<organism evidence="5 6">
    <name type="scientific">Klebsiella pneumoniae</name>
    <dbReference type="NCBI Taxonomy" id="573"/>
    <lineage>
        <taxon>Bacteria</taxon>
        <taxon>Pseudomonadati</taxon>
        <taxon>Pseudomonadota</taxon>
        <taxon>Gammaproteobacteria</taxon>
        <taxon>Enterobacterales</taxon>
        <taxon>Enterobacteriaceae</taxon>
        <taxon>Klebsiella/Raoultella group</taxon>
        <taxon>Klebsiella</taxon>
        <taxon>Klebsiella pneumoniae complex</taxon>
    </lineage>
</organism>
<dbReference type="EMBL" id="UAWN01000014">
    <property type="protein sequence ID" value="SQC39243.1"/>
    <property type="molecule type" value="Genomic_DNA"/>
</dbReference>
<dbReference type="Proteomes" id="UP000251088">
    <property type="component" value="Unassembled WGS sequence"/>
</dbReference>
<reference evidence="5 6" key="1">
    <citation type="submission" date="2018-06" db="EMBL/GenBank/DDBJ databases">
        <authorList>
            <consortium name="Pathogen Informatics"/>
            <person name="Doyle S."/>
        </authorList>
    </citation>
    <scope>NUCLEOTIDE SEQUENCE [LARGE SCALE GENOMIC DNA]</scope>
    <source>
        <strain evidence="5 6">NCTC9128</strain>
    </source>
</reference>
<evidence type="ECO:0000256" key="3">
    <source>
        <dbReference type="ARBA" id="ARBA00022840"/>
    </source>
</evidence>
<evidence type="ECO:0000256" key="2">
    <source>
        <dbReference type="ARBA" id="ARBA00022741"/>
    </source>
</evidence>
<keyword evidence="2" id="KW-0547">Nucleotide-binding</keyword>